<feature type="compositionally biased region" description="Basic and acidic residues" evidence="1">
    <location>
        <begin position="1"/>
        <end position="11"/>
    </location>
</feature>
<feature type="compositionally biased region" description="Polar residues" evidence="1">
    <location>
        <begin position="152"/>
        <end position="165"/>
    </location>
</feature>
<feature type="non-terminal residue" evidence="2">
    <location>
        <position position="222"/>
    </location>
</feature>
<gene>
    <name evidence="2" type="ORF">OFUS_LOCUS13483</name>
</gene>
<feature type="compositionally biased region" description="Basic and acidic residues" evidence="1">
    <location>
        <begin position="166"/>
        <end position="183"/>
    </location>
</feature>
<evidence type="ECO:0000256" key="1">
    <source>
        <dbReference type="SAM" id="MobiDB-lite"/>
    </source>
</evidence>
<feature type="compositionally biased region" description="Polar residues" evidence="1">
    <location>
        <begin position="129"/>
        <end position="142"/>
    </location>
</feature>
<dbReference type="Proteomes" id="UP000749559">
    <property type="component" value="Unassembled WGS sequence"/>
</dbReference>
<feature type="compositionally biased region" description="Acidic residues" evidence="1">
    <location>
        <begin position="200"/>
        <end position="213"/>
    </location>
</feature>
<keyword evidence="3" id="KW-1185">Reference proteome</keyword>
<organism evidence="2 3">
    <name type="scientific">Owenia fusiformis</name>
    <name type="common">Polychaete worm</name>
    <dbReference type="NCBI Taxonomy" id="6347"/>
    <lineage>
        <taxon>Eukaryota</taxon>
        <taxon>Metazoa</taxon>
        <taxon>Spiralia</taxon>
        <taxon>Lophotrochozoa</taxon>
        <taxon>Annelida</taxon>
        <taxon>Polychaeta</taxon>
        <taxon>Sedentaria</taxon>
        <taxon>Canalipalpata</taxon>
        <taxon>Sabellida</taxon>
        <taxon>Oweniida</taxon>
        <taxon>Oweniidae</taxon>
        <taxon>Owenia</taxon>
    </lineage>
</organism>
<feature type="compositionally biased region" description="Basic and acidic residues" evidence="1">
    <location>
        <begin position="102"/>
        <end position="113"/>
    </location>
</feature>
<reference evidence="2" key="1">
    <citation type="submission" date="2022-03" db="EMBL/GenBank/DDBJ databases">
        <authorList>
            <person name="Martin C."/>
        </authorList>
    </citation>
    <scope>NUCLEOTIDE SEQUENCE</scope>
</reference>
<feature type="region of interest" description="Disordered" evidence="1">
    <location>
        <begin position="1"/>
        <end position="222"/>
    </location>
</feature>
<protein>
    <submittedName>
        <fullName evidence="2">Uncharacterized protein</fullName>
    </submittedName>
</protein>
<dbReference type="AlphaFoldDB" id="A0A8S4P4L1"/>
<evidence type="ECO:0000313" key="2">
    <source>
        <dbReference type="EMBL" id="CAH1787852.1"/>
    </source>
</evidence>
<accession>A0A8S4P4L1</accession>
<evidence type="ECO:0000313" key="3">
    <source>
        <dbReference type="Proteomes" id="UP000749559"/>
    </source>
</evidence>
<name>A0A8S4P4L1_OWEFU</name>
<feature type="compositionally biased region" description="Polar residues" evidence="1">
    <location>
        <begin position="186"/>
        <end position="196"/>
    </location>
</feature>
<feature type="compositionally biased region" description="Basic residues" evidence="1">
    <location>
        <begin position="62"/>
        <end position="83"/>
    </location>
</feature>
<dbReference type="EMBL" id="CAIIXF020000006">
    <property type="protein sequence ID" value="CAH1787852.1"/>
    <property type="molecule type" value="Genomic_DNA"/>
</dbReference>
<sequence>MDDVGASERPRPQPRPRKSSELLQPIPAVDSPETQDQGPPVMKDTHDPSITDNDPPLDSPKSFKKGKGKKKSSLARLAAKKKLSGSDCDSDMGSKGSLKSPRLTEAKTTDHVVSHKNNGVQSEDMAAESNDTTFGQGSTNISFDPLNVHATPRNTSKLASDFNKSNFDKSPRINEDTLDDIVRGESTPSAPRTQMKATIEDDDDDGIEMDDDNTDKIDDTHK</sequence>
<comment type="caution">
    <text evidence="2">The sequence shown here is derived from an EMBL/GenBank/DDBJ whole genome shotgun (WGS) entry which is preliminary data.</text>
</comment>
<proteinExistence type="predicted"/>